<dbReference type="AlphaFoldDB" id="A0AAD7SQ54"/>
<proteinExistence type="predicted"/>
<dbReference type="EMBL" id="JAINUG010000046">
    <property type="protein sequence ID" value="KAJ8405726.1"/>
    <property type="molecule type" value="Genomic_DNA"/>
</dbReference>
<dbReference type="Proteomes" id="UP001221898">
    <property type="component" value="Unassembled WGS sequence"/>
</dbReference>
<accession>A0AAD7SQ54</accession>
<name>A0AAD7SQ54_9TELE</name>
<comment type="caution">
    <text evidence="2">The sequence shown here is derived from an EMBL/GenBank/DDBJ whole genome shotgun (WGS) entry which is preliminary data.</text>
</comment>
<evidence type="ECO:0000313" key="2">
    <source>
        <dbReference type="EMBL" id="KAJ8405726.1"/>
    </source>
</evidence>
<feature type="region of interest" description="Disordered" evidence="1">
    <location>
        <begin position="29"/>
        <end position="56"/>
    </location>
</feature>
<gene>
    <name evidence="2" type="ORF">AAFF_G00311630</name>
</gene>
<evidence type="ECO:0000313" key="3">
    <source>
        <dbReference type="Proteomes" id="UP001221898"/>
    </source>
</evidence>
<feature type="region of interest" description="Disordered" evidence="1">
    <location>
        <begin position="98"/>
        <end position="120"/>
    </location>
</feature>
<reference evidence="2" key="1">
    <citation type="journal article" date="2023" name="Science">
        <title>Genome structures resolve the early diversification of teleost fishes.</title>
        <authorList>
            <person name="Parey E."/>
            <person name="Louis A."/>
            <person name="Montfort J."/>
            <person name="Bouchez O."/>
            <person name="Roques C."/>
            <person name="Iampietro C."/>
            <person name="Lluch J."/>
            <person name="Castinel A."/>
            <person name="Donnadieu C."/>
            <person name="Desvignes T."/>
            <person name="Floi Bucao C."/>
            <person name="Jouanno E."/>
            <person name="Wen M."/>
            <person name="Mejri S."/>
            <person name="Dirks R."/>
            <person name="Jansen H."/>
            <person name="Henkel C."/>
            <person name="Chen W.J."/>
            <person name="Zahm M."/>
            <person name="Cabau C."/>
            <person name="Klopp C."/>
            <person name="Thompson A.W."/>
            <person name="Robinson-Rechavi M."/>
            <person name="Braasch I."/>
            <person name="Lecointre G."/>
            <person name="Bobe J."/>
            <person name="Postlethwait J.H."/>
            <person name="Berthelot C."/>
            <person name="Roest Crollius H."/>
            <person name="Guiguen Y."/>
        </authorList>
    </citation>
    <scope>NUCLEOTIDE SEQUENCE</scope>
    <source>
        <strain evidence="2">NC1722</strain>
    </source>
</reference>
<keyword evidence="3" id="KW-1185">Reference proteome</keyword>
<evidence type="ECO:0000256" key="1">
    <source>
        <dbReference type="SAM" id="MobiDB-lite"/>
    </source>
</evidence>
<organism evidence="2 3">
    <name type="scientific">Aldrovandia affinis</name>
    <dbReference type="NCBI Taxonomy" id="143900"/>
    <lineage>
        <taxon>Eukaryota</taxon>
        <taxon>Metazoa</taxon>
        <taxon>Chordata</taxon>
        <taxon>Craniata</taxon>
        <taxon>Vertebrata</taxon>
        <taxon>Euteleostomi</taxon>
        <taxon>Actinopterygii</taxon>
        <taxon>Neopterygii</taxon>
        <taxon>Teleostei</taxon>
        <taxon>Notacanthiformes</taxon>
        <taxon>Halosauridae</taxon>
        <taxon>Aldrovandia</taxon>
    </lineage>
</organism>
<protein>
    <submittedName>
        <fullName evidence="2">Uncharacterized protein</fullName>
    </submittedName>
</protein>
<sequence length="120" mass="13009">MALENRWMGTAASARIPFPFPSLTGKRIGDTGGWGGRSHLHHRSVTDPAAERGPPRKVTPFVTYAVTTPSTAVAISLPPRQSRAQATLRCETAAALSRVTRMPHRQQHTFAPPQSPKDST</sequence>